<accession>A0A0B6AFM9</accession>
<dbReference type="AlphaFoldDB" id="A0A0B6AFM9"/>
<sequence length="46" mass="4913">MTFCGEGGTGVEIEYAKPADNRSTGSLISYHVDQLPSGTKVLIQIK</sequence>
<dbReference type="GeneID" id="93646165"/>
<protein>
    <submittedName>
        <fullName evidence="1">Putative dNA-entry nuclease</fullName>
    </submittedName>
</protein>
<gene>
    <name evidence="1" type="ORF">BG04_4103</name>
</gene>
<dbReference type="EMBL" id="CP009920">
    <property type="protein sequence ID" value="AJI23705.1"/>
    <property type="molecule type" value="Genomic_DNA"/>
</dbReference>
<dbReference type="Proteomes" id="UP000031829">
    <property type="component" value="Chromosome"/>
</dbReference>
<dbReference type="HOGENOM" id="CLU_213039_0_0_9"/>
<evidence type="ECO:0000313" key="2">
    <source>
        <dbReference type="Proteomes" id="UP000031829"/>
    </source>
</evidence>
<name>A0A0B6AFM9_PRIM2</name>
<reference evidence="1 2" key="1">
    <citation type="journal article" date="2015" name="Genome Announc.">
        <title>Complete genome sequences for 35 biothreat assay-relevant bacillus species.</title>
        <authorList>
            <person name="Johnson S.L."/>
            <person name="Daligault H.E."/>
            <person name="Davenport K.W."/>
            <person name="Jaissle J."/>
            <person name="Frey K.G."/>
            <person name="Ladner J.T."/>
            <person name="Broomall S.M."/>
            <person name="Bishop-Lilly K.A."/>
            <person name="Bruce D.C."/>
            <person name="Gibbons H.S."/>
            <person name="Coyne S.R."/>
            <person name="Lo C.C."/>
            <person name="Meincke L."/>
            <person name="Munk A.C."/>
            <person name="Koroleva G.I."/>
            <person name="Rosenzweig C.N."/>
            <person name="Palacios G.F."/>
            <person name="Redden C.L."/>
            <person name="Minogue T.D."/>
            <person name="Chain P.S."/>
        </authorList>
    </citation>
    <scope>NUCLEOTIDE SEQUENCE [LARGE SCALE GENOMIC DNA]</scope>
    <source>
        <strain evidence="2">ATCC 14581 / DSM 32 / JCM 2506 / NBRC 15308 / NCIMB 9376 / NCTC 10342 / NRRL B-14308 / VKM B-512</strain>
    </source>
</reference>
<evidence type="ECO:0000313" key="1">
    <source>
        <dbReference type="EMBL" id="AJI23705.1"/>
    </source>
</evidence>
<proteinExistence type="predicted"/>
<dbReference type="RefSeq" id="WP_155276308.1">
    <property type="nucleotide sequence ID" value="NZ_BCVB01000026.1"/>
</dbReference>
<organism evidence="1 2">
    <name type="scientific">Priestia megaterium (strain ATCC 14581 / DSM 32 / CCUG 1817 / JCM 2506 / NBRC 15308 / NCIMB 9376 / NCTC 10342 / NRRL B-14308 / VKM B-512 / Ford 19)</name>
    <name type="common">Bacillus megaterium</name>
    <dbReference type="NCBI Taxonomy" id="1348623"/>
    <lineage>
        <taxon>Bacteria</taxon>
        <taxon>Bacillati</taxon>
        <taxon>Bacillota</taxon>
        <taxon>Bacilli</taxon>
        <taxon>Bacillales</taxon>
        <taxon>Bacillaceae</taxon>
        <taxon>Priestia</taxon>
    </lineage>
</organism>
<dbReference type="KEGG" id="bmeg:BG04_4103"/>